<protein>
    <recommendedName>
        <fullName evidence="4">Secreted protein</fullName>
    </recommendedName>
</protein>
<proteinExistence type="predicted"/>
<name>A0ABS0N8E2_9NEIS</name>
<reference evidence="2 3" key="1">
    <citation type="submission" date="2020-09" db="EMBL/GenBank/DDBJ databases">
        <title>Eikenella S3660 sp. nov., isolated from a throat swab.</title>
        <authorList>
            <person name="Buhl M."/>
        </authorList>
    </citation>
    <scope>NUCLEOTIDE SEQUENCE [LARGE SCALE GENOMIC DNA]</scope>
    <source>
        <strain evidence="2 3">S3360</strain>
    </source>
</reference>
<evidence type="ECO:0008006" key="4">
    <source>
        <dbReference type="Google" id="ProtNLM"/>
    </source>
</evidence>
<dbReference type="EMBL" id="JACSGR010000002">
    <property type="protein sequence ID" value="MBH5328575.1"/>
    <property type="molecule type" value="Genomic_DNA"/>
</dbReference>
<evidence type="ECO:0000313" key="2">
    <source>
        <dbReference type="EMBL" id="MBH5328575.1"/>
    </source>
</evidence>
<accession>A0ABS0N8E2</accession>
<dbReference type="RefSeq" id="WP_197902496.1">
    <property type="nucleotide sequence ID" value="NZ_JACSGR010000002.1"/>
</dbReference>
<keyword evidence="1" id="KW-0732">Signal</keyword>
<sequence>MKPLALLTLLLAAPLTRADISFVRHMSHAECQKALTDSLEMYVDARHCEKADTEQTRQRALIGWYAVGELNSQSGNEEFKRCSPTPAQRQELANLVNRYEAIMRSPERLQSFCTPTHRARIAPLYPRYMQLLQELENTRRQNSNPPN</sequence>
<comment type="caution">
    <text evidence="2">The sequence shown here is derived from an EMBL/GenBank/DDBJ whole genome shotgun (WGS) entry which is preliminary data.</text>
</comment>
<feature type="signal peptide" evidence="1">
    <location>
        <begin position="1"/>
        <end position="18"/>
    </location>
</feature>
<keyword evidence="3" id="KW-1185">Reference proteome</keyword>
<evidence type="ECO:0000313" key="3">
    <source>
        <dbReference type="Proteomes" id="UP000768471"/>
    </source>
</evidence>
<gene>
    <name evidence="2" type="ORF">H9Q10_02675</name>
</gene>
<organism evidence="2 3">
    <name type="scientific">Eikenella glucosivorans</name>
    <dbReference type="NCBI Taxonomy" id="2766967"/>
    <lineage>
        <taxon>Bacteria</taxon>
        <taxon>Pseudomonadati</taxon>
        <taxon>Pseudomonadota</taxon>
        <taxon>Betaproteobacteria</taxon>
        <taxon>Neisseriales</taxon>
        <taxon>Neisseriaceae</taxon>
        <taxon>Eikenella</taxon>
    </lineage>
</organism>
<dbReference type="Proteomes" id="UP000768471">
    <property type="component" value="Unassembled WGS sequence"/>
</dbReference>
<feature type="chain" id="PRO_5045951824" description="Secreted protein" evidence="1">
    <location>
        <begin position="19"/>
        <end position="147"/>
    </location>
</feature>
<evidence type="ECO:0000256" key="1">
    <source>
        <dbReference type="SAM" id="SignalP"/>
    </source>
</evidence>